<name>A0ABN1ACN8_9LACT</name>
<evidence type="ECO:0000313" key="2">
    <source>
        <dbReference type="Proteomes" id="UP001410648"/>
    </source>
</evidence>
<keyword evidence="2" id="KW-1185">Reference proteome</keyword>
<gene>
    <name evidence="1" type="ORF">GCM10008936_00060</name>
</gene>
<comment type="caution">
    <text evidence="1">The sequence shown here is derived from an EMBL/GenBank/DDBJ whole genome shotgun (WGS) entry which is preliminary data.</text>
</comment>
<sequence>MLGKEHKTFCFPDFYNSLAYVELWNNLLNGVSFQDKIMRKNAYGEVIWLEATYFPTYVTLGNRVIGVSKVATDITERQLKIEAVIQELRNFPRAWLCLRETVFQKEETCLKKVQP</sequence>
<reference evidence="1 2" key="1">
    <citation type="journal article" date="2019" name="Int. J. Syst. Evol. Microbiol.">
        <title>The Global Catalogue of Microorganisms (GCM) 10K type strain sequencing project: providing services to taxonomists for standard genome sequencing and annotation.</title>
        <authorList>
            <consortium name="The Broad Institute Genomics Platform"/>
            <consortium name="The Broad Institute Genome Sequencing Center for Infectious Disease"/>
            <person name="Wu L."/>
            <person name="Ma J."/>
        </authorList>
    </citation>
    <scope>NUCLEOTIDE SEQUENCE [LARGE SCALE GENOMIC DNA]</scope>
    <source>
        <strain evidence="1 2">JCM 14232</strain>
    </source>
</reference>
<evidence type="ECO:0008006" key="3">
    <source>
        <dbReference type="Google" id="ProtNLM"/>
    </source>
</evidence>
<dbReference type="EMBL" id="BAAADA010000002">
    <property type="protein sequence ID" value="GAA0473208.1"/>
    <property type="molecule type" value="Genomic_DNA"/>
</dbReference>
<accession>A0ABN1ACN8</accession>
<proteinExistence type="predicted"/>
<dbReference type="InterPro" id="IPR035965">
    <property type="entry name" value="PAS-like_dom_sf"/>
</dbReference>
<protein>
    <recommendedName>
        <fullName evidence="3">PAC domain-containing protein</fullName>
    </recommendedName>
</protein>
<evidence type="ECO:0000313" key="1">
    <source>
        <dbReference type="EMBL" id="GAA0473208.1"/>
    </source>
</evidence>
<dbReference type="SUPFAM" id="SSF55785">
    <property type="entry name" value="PYP-like sensor domain (PAS domain)"/>
    <property type="match status" value="1"/>
</dbReference>
<dbReference type="Gene3D" id="3.30.450.20">
    <property type="entry name" value="PAS domain"/>
    <property type="match status" value="1"/>
</dbReference>
<organism evidence="1 2">
    <name type="scientific">Alkalibacterium indicireducens</name>
    <dbReference type="NCBI Taxonomy" id="398758"/>
    <lineage>
        <taxon>Bacteria</taxon>
        <taxon>Bacillati</taxon>
        <taxon>Bacillota</taxon>
        <taxon>Bacilli</taxon>
        <taxon>Lactobacillales</taxon>
        <taxon>Carnobacteriaceae</taxon>
        <taxon>Alkalibacterium</taxon>
    </lineage>
</organism>
<dbReference type="Proteomes" id="UP001410648">
    <property type="component" value="Unassembled WGS sequence"/>
</dbReference>